<organism evidence="2 3">
    <name type="scientific">Platysternon megacephalum</name>
    <name type="common">big-headed turtle</name>
    <dbReference type="NCBI Taxonomy" id="55544"/>
    <lineage>
        <taxon>Eukaryota</taxon>
        <taxon>Metazoa</taxon>
        <taxon>Chordata</taxon>
        <taxon>Craniata</taxon>
        <taxon>Vertebrata</taxon>
        <taxon>Euteleostomi</taxon>
        <taxon>Archelosauria</taxon>
        <taxon>Testudinata</taxon>
        <taxon>Testudines</taxon>
        <taxon>Cryptodira</taxon>
        <taxon>Durocryptodira</taxon>
        <taxon>Testudinoidea</taxon>
        <taxon>Platysternidae</taxon>
        <taxon>Platysternon</taxon>
    </lineage>
</organism>
<reference evidence="2 3" key="1">
    <citation type="submission" date="2019-04" db="EMBL/GenBank/DDBJ databases">
        <title>Draft genome of the big-headed turtle Platysternon megacephalum.</title>
        <authorList>
            <person name="Gong S."/>
        </authorList>
    </citation>
    <scope>NUCLEOTIDE SEQUENCE [LARGE SCALE GENOMIC DNA]</scope>
    <source>
        <strain evidence="2">DO16091913</strain>
        <tissue evidence="2">Muscle</tissue>
    </source>
</reference>
<feature type="region of interest" description="Disordered" evidence="1">
    <location>
        <begin position="39"/>
        <end position="145"/>
    </location>
</feature>
<reference evidence="2 3" key="2">
    <citation type="submission" date="2019-04" db="EMBL/GenBank/DDBJ databases">
        <title>The genome sequence of big-headed turtle.</title>
        <authorList>
            <person name="Gong S."/>
        </authorList>
    </citation>
    <scope>NUCLEOTIDE SEQUENCE [LARGE SCALE GENOMIC DNA]</scope>
    <source>
        <strain evidence="2">DO16091913</strain>
        <tissue evidence="2">Muscle</tissue>
    </source>
</reference>
<comment type="caution">
    <text evidence="2">The sequence shown here is derived from an EMBL/GenBank/DDBJ whole genome shotgun (WGS) entry which is preliminary data.</text>
</comment>
<sequence length="239" mass="25345">MKPRSGRERMRIVYVNSFGTHRCGSVIQYDGGHRRREEKAAASGVVDRDISSTSGLSRRRGAPCVGLRGEAGAVPREGRGSPCFPTPPGTGPGGAESCAAAQGPSQGGQAGGAPGLRESGPALRCTQSRAGGSAQAPGSPALAPRASQRYGGLQMNQADKFGFPFTSKVVNKVIKRKKEKSEVFHGVLKVISKMLEENEKFRGRLLTCSQFNTEGSDVNQSSQNEASCMDRDESIFGWV</sequence>
<gene>
    <name evidence="2" type="ORF">DR999_PMT05816</name>
</gene>
<feature type="compositionally biased region" description="Gly residues" evidence="1">
    <location>
        <begin position="105"/>
        <end position="114"/>
    </location>
</feature>
<name>A0A4D9EYZ6_9SAUR</name>
<accession>A0A4D9EYZ6</accession>
<dbReference type="PANTHER" id="PTHR38655:SF1">
    <property type="entry name" value="SIMILAR TO RIKEN CDNA 4930524B15"/>
    <property type="match status" value="1"/>
</dbReference>
<evidence type="ECO:0000313" key="3">
    <source>
        <dbReference type="Proteomes" id="UP000297703"/>
    </source>
</evidence>
<feature type="compositionally biased region" description="Low complexity" evidence="1">
    <location>
        <begin position="128"/>
        <end position="144"/>
    </location>
</feature>
<protein>
    <submittedName>
        <fullName evidence="2">Trinucleotide repeat-containing protein 6A protein</fullName>
    </submittedName>
</protein>
<dbReference type="EMBL" id="QXTE01000037">
    <property type="protein sequence ID" value="TFK11004.1"/>
    <property type="molecule type" value="Genomic_DNA"/>
</dbReference>
<evidence type="ECO:0000256" key="1">
    <source>
        <dbReference type="SAM" id="MobiDB-lite"/>
    </source>
</evidence>
<evidence type="ECO:0000313" key="2">
    <source>
        <dbReference type="EMBL" id="TFK11004.1"/>
    </source>
</evidence>
<keyword evidence="3" id="KW-1185">Reference proteome</keyword>
<dbReference type="Pfam" id="PF15730">
    <property type="entry name" value="DUF4680"/>
    <property type="match status" value="1"/>
</dbReference>
<dbReference type="Proteomes" id="UP000297703">
    <property type="component" value="Unassembled WGS sequence"/>
</dbReference>
<proteinExistence type="predicted"/>
<dbReference type="AlphaFoldDB" id="A0A4D9EYZ6"/>
<dbReference type="InterPro" id="IPR031464">
    <property type="entry name" value="DUF4680"/>
</dbReference>
<dbReference type="OrthoDB" id="9392174at2759"/>
<feature type="compositionally biased region" description="Basic and acidic residues" evidence="1">
    <location>
        <begin position="39"/>
        <end position="50"/>
    </location>
</feature>
<dbReference type="PANTHER" id="PTHR38655">
    <property type="entry name" value="SIMILAR TO RIKEN CDNA 4930524B15"/>
    <property type="match status" value="1"/>
</dbReference>